<dbReference type="PANTHER" id="PTHR12087:SF0">
    <property type="entry name" value="ORIGIN RECOGNITION COMPLEX SUBUNIT 4"/>
    <property type="match status" value="1"/>
</dbReference>
<feature type="region of interest" description="Disordered" evidence="6">
    <location>
        <begin position="1"/>
        <end position="294"/>
    </location>
</feature>
<dbReference type="GO" id="GO:0006270">
    <property type="term" value="P:DNA replication initiation"/>
    <property type="evidence" value="ECO:0007669"/>
    <property type="project" value="TreeGrafter"/>
</dbReference>
<evidence type="ECO:0000259" key="7">
    <source>
        <dbReference type="Pfam" id="PF13191"/>
    </source>
</evidence>
<feature type="compositionally biased region" description="Polar residues" evidence="6">
    <location>
        <begin position="265"/>
        <end position="276"/>
    </location>
</feature>
<feature type="domain" description="Origin recognition complex subunit 4 C-terminal" evidence="8">
    <location>
        <begin position="584"/>
        <end position="770"/>
    </location>
</feature>
<dbReference type="InterPro" id="IPR041664">
    <property type="entry name" value="AAA_16"/>
</dbReference>
<evidence type="ECO:0008006" key="11">
    <source>
        <dbReference type="Google" id="ProtNLM"/>
    </source>
</evidence>
<organism evidence="9 10">
    <name type="scientific">Tricholomella constricta</name>
    <dbReference type="NCBI Taxonomy" id="117010"/>
    <lineage>
        <taxon>Eukaryota</taxon>
        <taxon>Fungi</taxon>
        <taxon>Dikarya</taxon>
        <taxon>Basidiomycota</taxon>
        <taxon>Agaricomycotina</taxon>
        <taxon>Agaricomycetes</taxon>
        <taxon>Agaricomycetidae</taxon>
        <taxon>Agaricales</taxon>
        <taxon>Tricholomatineae</taxon>
        <taxon>Lyophyllaceae</taxon>
        <taxon>Tricholomella</taxon>
    </lineage>
</organism>
<reference evidence="9 10" key="1">
    <citation type="journal article" date="2020" name="ISME J.">
        <title>Uncovering the hidden diversity of litter-decomposition mechanisms in mushroom-forming fungi.</title>
        <authorList>
            <person name="Floudas D."/>
            <person name="Bentzer J."/>
            <person name="Ahren D."/>
            <person name="Johansson T."/>
            <person name="Persson P."/>
            <person name="Tunlid A."/>
        </authorList>
    </citation>
    <scope>NUCLEOTIDE SEQUENCE [LARGE SCALE GENOMIC DNA]</scope>
    <source>
        <strain evidence="9 10">CBS 661.87</strain>
    </source>
</reference>
<feature type="compositionally biased region" description="Polar residues" evidence="6">
    <location>
        <begin position="22"/>
        <end position="36"/>
    </location>
</feature>
<comment type="caution">
    <text evidence="9">The sequence shown here is derived from an EMBL/GenBank/DDBJ whole genome shotgun (WGS) entry which is preliminary data.</text>
</comment>
<dbReference type="InterPro" id="IPR032705">
    <property type="entry name" value="ORC4_C"/>
</dbReference>
<dbReference type="Proteomes" id="UP000565441">
    <property type="component" value="Unassembled WGS sequence"/>
</dbReference>
<dbReference type="GO" id="GO:0003688">
    <property type="term" value="F:DNA replication origin binding"/>
    <property type="evidence" value="ECO:0007669"/>
    <property type="project" value="TreeGrafter"/>
</dbReference>
<evidence type="ECO:0000259" key="8">
    <source>
        <dbReference type="Pfam" id="PF14629"/>
    </source>
</evidence>
<evidence type="ECO:0000256" key="4">
    <source>
        <dbReference type="ARBA" id="ARBA00023125"/>
    </source>
</evidence>
<evidence type="ECO:0000256" key="2">
    <source>
        <dbReference type="ARBA" id="ARBA00005334"/>
    </source>
</evidence>
<dbReference type="OrthoDB" id="343623at2759"/>
<feature type="compositionally biased region" description="Basic and acidic residues" evidence="6">
    <location>
        <begin position="75"/>
        <end position="90"/>
    </location>
</feature>
<dbReference type="Pfam" id="PF14629">
    <property type="entry name" value="ORC4_C"/>
    <property type="match status" value="1"/>
</dbReference>
<keyword evidence="3" id="KW-0235">DNA replication</keyword>
<dbReference type="EMBL" id="JAACJP010000001">
    <property type="protein sequence ID" value="KAF5388236.1"/>
    <property type="molecule type" value="Genomic_DNA"/>
</dbReference>
<name>A0A8H5MC47_9AGAR</name>
<feature type="compositionally biased region" description="Basic residues" evidence="6">
    <location>
        <begin position="56"/>
        <end position="71"/>
    </location>
</feature>
<evidence type="ECO:0000256" key="6">
    <source>
        <dbReference type="SAM" id="MobiDB-lite"/>
    </source>
</evidence>
<feature type="domain" description="Orc1-like AAA ATPase" evidence="7">
    <location>
        <begin position="356"/>
        <end position="513"/>
    </location>
</feature>
<dbReference type="GO" id="GO:0005664">
    <property type="term" value="C:nuclear origin of replication recognition complex"/>
    <property type="evidence" value="ECO:0007669"/>
    <property type="project" value="TreeGrafter"/>
</dbReference>
<gene>
    <name evidence="9" type="ORF">D9615_000436</name>
</gene>
<dbReference type="PANTHER" id="PTHR12087">
    <property type="entry name" value="ORIGIN RECOGNITION COMPLEX SUBUNIT 4"/>
    <property type="match status" value="1"/>
</dbReference>
<evidence type="ECO:0000256" key="1">
    <source>
        <dbReference type="ARBA" id="ARBA00004123"/>
    </source>
</evidence>
<proteinExistence type="inferred from homology"/>
<dbReference type="Pfam" id="PF13191">
    <property type="entry name" value="AAA_16"/>
    <property type="match status" value="1"/>
</dbReference>
<dbReference type="AlphaFoldDB" id="A0A8H5MC47"/>
<comment type="subcellular location">
    <subcellularLocation>
        <location evidence="1">Nucleus</location>
    </subcellularLocation>
</comment>
<keyword evidence="10" id="KW-1185">Reference proteome</keyword>
<dbReference type="InterPro" id="IPR016527">
    <property type="entry name" value="ORC4"/>
</dbReference>
<sequence length="786" mass="85236">MPPKRKASTALLRESPTKRLTRSTASSLETHTTENTALHPPNNSSSTTTPVTTPRRNLKTYGRRASTRRGNHSADSLKENEKQEEARETGEDSSEDELDMLSPDKPAARLTSSPALMDGSSHLSSSPPATRLKSARPPLDTPTRSKRGQVQLSPAKAKARAALPREINGDEEPTQNCSARVMRRSVAAANDTPQTTNSKPTPSPKNKKPLTVTKDNNIEQRAKRGKDSTESGKLASNARKSSSPRKQPRRAQGAIAESSKKKKITASQDAISTPSRVSIGRPPSPDSGRTSPSPATLEFASVVIPTRLPRALPCHLHACFNAQKRAILRALRNPPGIDDDDGNDDDVPSTNSIAAQQLTSLLNGTVCRGEGNSCLVLGPRGSGKSRLVEECISNVSGDNPLVLRLSGWTQHSDRLAMREIAYQLGQQTGTSYLADGTSLDVAAAEHDVEEANPFLDVPPSTTMSVPPSSHLPALISVLPTLGRPSIVVLDGFDLFALHPRQSLLYCLLDTAQSCRAAAGAKGLAIIGITSRIDTITMLEKRVKSRFSGRMLRTAPPCTVQSWEKIATAVLSSDITEVMEGHPEEEDVIAEWNGIWDAQVEQFLTDKSVQTVMNETFSVTRDVRMLSRILLSVVLRISPASASLSPSQFVSAALVQRARPRFSLLHTLPYPGICLLIASVHADTAGHARFTFEMLHEYFRDQVRASTSAPVQVNGGSIGMVRCSRQVLMTAFEDLIATKVFVPVAAFAPSEAKEFVKYRSVVDREDVKKAVDKMSQVNLKKWLTKAQ</sequence>
<feature type="compositionally biased region" description="Basic and acidic residues" evidence="6">
    <location>
        <begin position="216"/>
        <end position="230"/>
    </location>
</feature>
<feature type="compositionally biased region" description="Low complexity" evidence="6">
    <location>
        <begin position="40"/>
        <end position="55"/>
    </location>
</feature>
<evidence type="ECO:0000313" key="9">
    <source>
        <dbReference type="EMBL" id="KAF5388236.1"/>
    </source>
</evidence>
<keyword evidence="4" id="KW-0238">DNA-binding</keyword>
<evidence type="ECO:0000256" key="5">
    <source>
        <dbReference type="ARBA" id="ARBA00023242"/>
    </source>
</evidence>
<evidence type="ECO:0000313" key="10">
    <source>
        <dbReference type="Proteomes" id="UP000565441"/>
    </source>
</evidence>
<evidence type="ECO:0000256" key="3">
    <source>
        <dbReference type="ARBA" id="ARBA00022705"/>
    </source>
</evidence>
<feature type="compositionally biased region" description="Low complexity" evidence="6">
    <location>
        <begin position="152"/>
        <end position="165"/>
    </location>
</feature>
<dbReference type="Gene3D" id="3.40.50.300">
    <property type="entry name" value="P-loop containing nucleotide triphosphate hydrolases"/>
    <property type="match status" value="1"/>
</dbReference>
<protein>
    <recommendedName>
        <fullName evidence="11">Origin recognition complex subunit 4</fullName>
    </recommendedName>
</protein>
<accession>A0A8H5MC47</accession>
<feature type="compositionally biased region" description="Low complexity" evidence="6">
    <location>
        <begin position="178"/>
        <end position="200"/>
    </location>
</feature>
<keyword evidence="5" id="KW-0539">Nucleus</keyword>
<comment type="similarity">
    <text evidence="2">Belongs to the ORC4 family.</text>
</comment>
<dbReference type="SUPFAM" id="SSF52540">
    <property type="entry name" value="P-loop containing nucleoside triphosphate hydrolases"/>
    <property type="match status" value="1"/>
</dbReference>
<dbReference type="InterPro" id="IPR027417">
    <property type="entry name" value="P-loop_NTPase"/>
</dbReference>